<evidence type="ECO:0000256" key="6">
    <source>
        <dbReference type="ARBA" id="ARBA00022777"/>
    </source>
</evidence>
<dbReference type="CDD" id="cd00082">
    <property type="entry name" value="HisKA"/>
    <property type="match status" value="1"/>
</dbReference>
<dbReference type="InterPro" id="IPR004358">
    <property type="entry name" value="Sig_transdc_His_kin-like_C"/>
</dbReference>
<organism evidence="11 12">
    <name type="scientific">Desulfosarcina alkanivorans</name>
    <dbReference type="NCBI Taxonomy" id="571177"/>
    <lineage>
        <taxon>Bacteria</taxon>
        <taxon>Pseudomonadati</taxon>
        <taxon>Thermodesulfobacteriota</taxon>
        <taxon>Desulfobacteria</taxon>
        <taxon>Desulfobacterales</taxon>
        <taxon>Desulfosarcinaceae</taxon>
        <taxon>Desulfosarcina</taxon>
    </lineage>
</organism>
<evidence type="ECO:0000256" key="3">
    <source>
        <dbReference type="ARBA" id="ARBA00022553"/>
    </source>
</evidence>
<evidence type="ECO:0000256" key="5">
    <source>
        <dbReference type="ARBA" id="ARBA00022741"/>
    </source>
</evidence>
<dbReference type="InterPro" id="IPR036890">
    <property type="entry name" value="HATPase_C_sf"/>
</dbReference>
<comment type="catalytic activity">
    <reaction evidence="1">
        <text>ATP + protein L-histidine = ADP + protein N-phospho-L-histidine.</text>
        <dbReference type="EC" id="2.7.13.3"/>
    </reaction>
</comment>
<keyword evidence="9" id="KW-0472">Membrane</keyword>
<dbReference type="PROSITE" id="PS50109">
    <property type="entry name" value="HIS_KIN"/>
    <property type="match status" value="1"/>
</dbReference>
<keyword evidence="8" id="KW-0902">Two-component regulatory system</keyword>
<dbReference type="SUPFAM" id="SSF47384">
    <property type="entry name" value="Homodimeric domain of signal transducing histidine kinase"/>
    <property type="match status" value="1"/>
</dbReference>
<reference evidence="11 12" key="1">
    <citation type="submission" date="2019-11" db="EMBL/GenBank/DDBJ databases">
        <title>Comparative genomics of hydrocarbon-degrading Desulfosarcina strains.</title>
        <authorList>
            <person name="Watanabe M."/>
            <person name="Kojima H."/>
            <person name="Fukui M."/>
        </authorList>
    </citation>
    <scope>NUCLEOTIDE SEQUENCE [LARGE SCALE GENOMIC DNA]</scope>
    <source>
        <strain evidence="11 12">PL12</strain>
    </source>
</reference>
<dbReference type="Gene3D" id="1.10.287.130">
    <property type="match status" value="1"/>
</dbReference>
<feature type="transmembrane region" description="Helical" evidence="9">
    <location>
        <begin position="306"/>
        <end position="327"/>
    </location>
</feature>
<dbReference type="InterPro" id="IPR005467">
    <property type="entry name" value="His_kinase_dom"/>
</dbReference>
<dbReference type="PANTHER" id="PTHR43065:SF46">
    <property type="entry name" value="C4-DICARBOXYLATE TRANSPORT SENSOR PROTEIN DCTB"/>
    <property type="match status" value="1"/>
</dbReference>
<keyword evidence="4" id="KW-0808">Transferase</keyword>
<dbReference type="Proteomes" id="UP000427906">
    <property type="component" value="Chromosome"/>
</dbReference>
<name>A0A5K7YW22_9BACT</name>
<dbReference type="OrthoDB" id="9758705at2"/>
<dbReference type="Gene3D" id="3.30.565.10">
    <property type="entry name" value="Histidine kinase-like ATPase, C-terminal domain"/>
    <property type="match status" value="1"/>
</dbReference>
<keyword evidence="9" id="KW-0812">Transmembrane</keyword>
<feature type="domain" description="Histidine kinase" evidence="10">
    <location>
        <begin position="391"/>
        <end position="618"/>
    </location>
</feature>
<dbReference type="EC" id="2.7.13.3" evidence="2"/>
<dbReference type="Pfam" id="PF00512">
    <property type="entry name" value="HisKA"/>
    <property type="match status" value="1"/>
</dbReference>
<dbReference type="InterPro" id="IPR003661">
    <property type="entry name" value="HisK_dim/P_dom"/>
</dbReference>
<keyword evidence="6" id="KW-0418">Kinase</keyword>
<dbReference type="GO" id="GO:0005524">
    <property type="term" value="F:ATP binding"/>
    <property type="evidence" value="ECO:0007669"/>
    <property type="project" value="UniProtKB-KW"/>
</dbReference>
<dbReference type="SMART" id="SM00388">
    <property type="entry name" value="HisKA"/>
    <property type="match status" value="1"/>
</dbReference>
<dbReference type="KEGG" id="dalk:DSCA_64600"/>
<keyword evidence="3" id="KW-0597">Phosphoprotein</keyword>
<evidence type="ECO:0000256" key="1">
    <source>
        <dbReference type="ARBA" id="ARBA00000085"/>
    </source>
</evidence>
<feature type="transmembrane region" description="Helical" evidence="9">
    <location>
        <begin position="25"/>
        <end position="44"/>
    </location>
</feature>
<protein>
    <recommendedName>
        <fullName evidence="2">histidine kinase</fullName>
        <ecNumber evidence="2">2.7.13.3</ecNumber>
    </recommendedName>
</protein>
<dbReference type="GO" id="GO:0000155">
    <property type="term" value="F:phosphorelay sensor kinase activity"/>
    <property type="evidence" value="ECO:0007669"/>
    <property type="project" value="InterPro"/>
</dbReference>
<keyword evidence="5" id="KW-0547">Nucleotide-binding</keyword>
<dbReference type="SUPFAM" id="SSF55874">
    <property type="entry name" value="ATPase domain of HSP90 chaperone/DNA topoisomerase II/histidine kinase"/>
    <property type="match status" value="1"/>
</dbReference>
<dbReference type="PRINTS" id="PR00344">
    <property type="entry name" value="BCTRLSENSOR"/>
</dbReference>
<keyword evidence="12" id="KW-1185">Reference proteome</keyword>
<evidence type="ECO:0000313" key="12">
    <source>
        <dbReference type="Proteomes" id="UP000427906"/>
    </source>
</evidence>
<dbReference type="RefSeq" id="WP_155320216.1">
    <property type="nucleotide sequence ID" value="NZ_AP021874.1"/>
</dbReference>
<evidence type="ECO:0000256" key="7">
    <source>
        <dbReference type="ARBA" id="ARBA00022840"/>
    </source>
</evidence>
<proteinExistence type="predicted"/>
<evidence type="ECO:0000256" key="9">
    <source>
        <dbReference type="SAM" id="Phobius"/>
    </source>
</evidence>
<dbReference type="SMART" id="SM00387">
    <property type="entry name" value="HATPase_c"/>
    <property type="match status" value="1"/>
</dbReference>
<evidence type="ECO:0000259" key="10">
    <source>
        <dbReference type="PROSITE" id="PS50109"/>
    </source>
</evidence>
<evidence type="ECO:0000313" key="11">
    <source>
        <dbReference type="EMBL" id="BBO72530.1"/>
    </source>
</evidence>
<dbReference type="PANTHER" id="PTHR43065">
    <property type="entry name" value="SENSOR HISTIDINE KINASE"/>
    <property type="match status" value="1"/>
</dbReference>
<evidence type="ECO:0000256" key="4">
    <source>
        <dbReference type="ARBA" id="ARBA00022679"/>
    </source>
</evidence>
<keyword evidence="9" id="KW-1133">Transmembrane helix</keyword>
<gene>
    <name evidence="11" type="ORF">DSCA_64600</name>
</gene>
<keyword evidence="7" id="KW-0067">ATP-binding</keyword>
<evidence type="ECO:0000256" key="2">
    <source>
        <dbReference type="ARBA" id="ARBA00012438"/>
    </source>
</evidence>
<dbReference type="Pfam" id="PF02518">
    <property type="entry name" value="HATPase_c"/>
    <property type="match status" value="1"/>
</dbReference>
<dbReference type="EMBL" id="AP021874">
    <property type="protein sequence ID" value="BBO72530.1"/>
    <property type="molecule type" value="Genomic_DNA"/>
</dbReference>
<dbReference type="InterPro" id="IPR036097">
    <property type="entry name" value="HisK_dim/P_sf"/>
</dbReference>
<sequence length="619" mass="68550">MIREPIQPSLPHRSGLGTMDRRKPLLALTAACLLLVLYIGFLVISNFQSQLALRDASRNRFRLDLEKRADSLGYFFLERKYDLNALALSSEINSYFVNKALGMSEQYGLKVNLFMIRKRLERILAYRQINGHRLYSRLVFIDNSGKQLVDTDNRAGDPLEAPKAAQGPPRICFGSENRHRPLRMSVSCLYKNQIVGQLLIWFDEETLFSHFVNLDGPPGLCGAGLIDEQGQLHWPDARSHPEIASQLTPGCIKALPKTGFSSNAVASGGEVHEILMARVPIPNLNLSYLAWMPSKQIAGALAPMRLIMGMGALAAVVLVSLGLILRFSAQNLILKTRFDEAARQQDVLALKNSQLRAEIEKRENAEKELAVQRTVRMRSDRLRSLGEMAAGIAHELNQPLVGVRGYAELMLDSLDEGLELPPETIRQNTGKIVEQAERMVHIINHVRLFARDAGSTETTVVDLNEVVRSGLNLLTAQFKSHGLLLKNEMADGPLSVCVNSFSVEEVLLNLLTNARDSVEHRATIENGVYQPRILVATGVHNGGVKEAFVVVEDNGIGIPANAAEKIFDPFFTTKDPDKGTGLGLSICKSIVESFQGRIHFATTENQGTRFEIVFPECAQ</sequence>
<dbReference type="InterPro" id="IPR003594">
    <property type="entry name" value="HATPase_dom"/>
</dbReference>
<accession>A0A5K7YW22</accession>
<evidence type="ECO:0000256" key="8">
    <source>
        <dbReference type="ARBA" id="ARBA00023012"/>
    </source>
</evidence>
<dbReference type="AlphaFoldDB" id="A0A5K7YW22"/>